<dbReference type="Proteomes" id="UP000799764">
    <property type="component" value="Unassembled WGS sequence"/>
</dbReference>
<feature type="compositionally biased region" description="Basic and acidic residues" evidence="1">
    <location>
        <begin position="217"/>
        <end position="234"/>
    </location>
</feature>
<gene>
    <name evidence="2" type="ORF">P171DRAFT_426376</name>
</gene>
<comment type="caution">
    <text evidence="2">The sequence shown here is derived from an EMBL/GenBank/DDBJ whole genome shotgun (WGS) entry which is preliminary data.</text>
</comment>
<sequence length="241" mass="27238">MPMFPQPNQNTMFQQPTNQGYTFIDDDLQILGATSNTNSQDSGSFMNNGSGLFQPNGQFHMNNNAGFQQNSHPQTGIAGGAYLHNLQQHGTQMYTSSQQTAIPRPPPRAASRSPSRSPSRAGVRGPMRPNQPKDVPDGGYRNVVCKNCHHEWWNTWCDDEKQDTCYNCWKSGVECVRPQCPDFQNCTNPRCKGAHEQNGFLNTVEMENKRSMKRKNRMTEDHEEPPRKRMKEQGGDSGWDA</sequence>
<organism evidence="2 3">
    <name type="scientific">Karstenula rhodostoma CBS 690.94</name>
    <dbReference type="NCBI Taxonomy" id="1392251"/>
    <lineage>
        <taxon>Eukaryota</taxon>
        <taxon>Fungi</taxon>
        <taxon>Dikarya</taxon>
        <taxon>Ascomycota</taxon>
        <taxon>Pezizomycotina</taxon>
        <taxon>Dothideomycetes</taxon>
        <taxon>Pleosporomycetidae</taxon>
        <taxon>Pleosporales</taxon>
        <taxon>Massarineae</taxon>
        <taxon>Didymosphaeriaceae</taxon>
        <taxon>Karstenula</taxon>
    </lineage>
</organism>
<evidence type="ECO:0000313" key="2">
    <source>
        <dbReference type="EMBL" id="KAF2451956.1"/>
    </source>
</evidence>
<accession>A0A9P4UIP7</accession>
<dbReference type="OrthoDB" id="10413099at2759"/>
<name>A0A9P4UIP7_9PLEO</name>
<evidence type="ECO:0000256" key="1">
    <source>
        <dbReference type="SAM" id="MobiDB-lite"/>
    </source>
</evidence>
<proteinExistence type="predicted"/>
<feature type="compositionally biased region" description="Polar residues" evidence="1">
    <location>
        <begin position="33"/>
        <end position="74"/>
    </location>
</feature>
<dbReference type="AlphaFoldDB" id="A0A9P4UIP7"/>
<evidence type="ECO:0000313" key="3">
    <source>
        <dbReference type="Proteomes" id="UP000799764"/>
    </source>
</evidence>
<reference evidence="2" key="1">
    <citation type="journal article" date="2020" name="Stud. Mycol.">
        <title>101 Dothideomycetes genomes: a test case for predicting lifestyles and emergence of pathogens.</title>
        <authorList>
            <person name="Haridas S."/>
            <person name="Albert R."/>
            <person name="Binder M."/>
            <person name="Bloem J."/>
            <person name="Labutti K."/>
            <person name="Salamov A."/>
            <person name="Andreopoulos B."/>
            <person name="Baker S."/>
            <person name="Barry K."/>
            <person name="Bills G."/>
            <person name="Bluhm B."/>
            <person name="Cannon C."/>
            <person name="Castanera R."/>
            <person name="Culley D."/>
            <person name="Daum C."/>
            <person name="Ezra D."/>
            <person name="Gonzalez J."/>
            <person name="Henrissat B."/>
            <person name="Kuo A."/>
            <person name="Liang C."/>
            <person name="Lipzen A."/>
            <person name="Lutzoni F."/>
            <person name="Magnuson J."/>
            <person name="Mondo S."/>
            <person name="Nolan M."/>
            <person name="Ohm R."/>
            <person name="Pangilinan J."/>
            <person name="Park H.-J."/>
            <person name="Ramirez L."/>
            <person name="Alfaro M."/>
            <person name="Sun H."/>
            <person name="Tritt A."/>
            <person name="Yoshinaga Y."/>
            <person name="Zwiers L.-H."/>
            <person name="Turgeon B."/>
            <person name="Goodwin S."/>
            <person name="Spatafora J."/>
            <person name="Crous P."/>
            <person name="Grigoriev I."/>
        </authorList>
    </citation>
    <scope>NUCLEOTIDE SEQUENCE</scope>
    <source>
        <strain evidence="2">CBS 690.94</strain>
    </source>
</reference>
<feature type="region of interest" description="Disordered" evidence="1">
    <location>
        <begin position="93"/>
        <end position="138"/>
    </location>
</feature>
<feature type="region of interest" description="Disordered" evidence="1">
    <location>
        <begin position="209"/>
        <end position="241"/>
    </location>
</feature>
<keyword evidence="3" id="KW-1185">Reference proteome</keyword>
<protein>
    <submittedName>
        <fullName evidence="2">Uncharacterized protein</fullName>
    </submittedName>
</protein>
<feature type="region of interest" description="Disordered" evidence="1">
    <location>
        <begin position="33"/>
        <end position="78"/>
    </location>
</feature>
<dbReference type="EMBL" id="MU001492">
    <property type="protein sequence ID" value="KAF2451956.1"/>
    <property type="molecule type" value="Genomic_DNA"/>
</dbReference>
<feature type="compositionally biased region" description="Low complexity" evidence="1">
    <location>
        <begin position="109"/>
        <end position="121"/>
    </location>
</feature>